<organism evidence="2 3">
    <name type="scientific">Paralimibaculum aggregatum</name>
    <dbReference type="NCBI Taxonomy" id="3036245"/>
    <lineage>
        <taxon>Bacteria</taxon>
        <taxon>Pseudomonadati</taxon>
        <taxon>Pseudomonadota</taxon>
        <taxon>Alphaproteobacteria</taxon>
        <taxon>Rhodobacterales</taxon>
        <taxon>Paracoccaceae</taxon>
        <taxon>Paralimibaculum</taxon>
    </lineage>
</organism>
<keyword evidence="1" id="KW-1133">Transmembrane helix</keyword>
<proteinExistence type="predicted"/>
<dbReference type="RefSeq" id="WP_285669916.1">
    <property type="nucleotide sequence ID" value="NZ_BSYI01000003.1"/>
</dbReference>
<evidence type="ECO:0000256" key="1">
    <source>
        <dbReference type="SAM" id="Phobius"/>
    </source>
</evidence>
<dbReference type="Pfam" id="PF08570">
    <property type="entry name" value="DUF1761"/>
    <property type="match status" value="1"/>
</dbReference>
<protein>
    <recommendedName>
        <fullName evidence="4">DUF1761 domain-containing protein</fullName>
    </recommendedName>
</protein>
<dbReference type="InterPro" id="IPR013879">
    <property type="entry name" value="DUF1761"/>
</dbReference>
<keyword evidence="1" id="KW-0472">Membrane</keyword>
<accession>A0ABQ6LKS2</accession>
<comment type="caution">
    <text evidence="2">The sequence shown here is derived from an EMBL/GenBank/DDBJ whole genome shotgun (WGS) entry which is preliminary data.</text>
</comment>
<dbReference type="Proteomes" id="UP001239909">
    <property type="component" value="Unassembled WGS sequence"/>
</dbReference>
<feature type="transmembrane region" description="Helical" evidence="1">
    <location>
        <begin position="109"/>
        <end position="132"/>
    </location>
</feature>
<name>A0ABQ6LKS2_9RHOB</name>
<gene>
    <name evidence="2" type="ORF">LNKW23_04670</name>
</gene>
<reference evidence="2 3" key="1">
    <citation type="submission" date="2023-04" db="EMBL/GenBank/DDBJ databases">
        <title>Marinoamorphus aggregata gen. nov., sp. Nov., isolate from tissue of brittle star Ophioplocus japonicus.</title>
        <authorList>
            <person name="Kawano K."/>
            <person name="Sawayama S."/>
            <person name="Nakagawa S."/>
        </authorList>
    </citation>
    <scope>NUCLEOTIDE SEQUENCE [LARGE SCALE GENOMIC DNA]</scope>
    <source>
        <strain evidence="2 3">NKW23</strain>
    </source>
</reference>
<keyword evidence="3" id="KW-1185">Reference proteome</keyword>
<evidence type="ECO:0000313" key="2">
    <source>
        <dbReference type="EMBL" id="GMG81254.1"/>
    </source>
</evidence>
<evidence type="ECO:0008006" key="4">
    <source>
        <dbReference type="Google" id="ProtNLM"/>
    </source>
</evidence>
<sequence length="135" mass="14158">MMFDGIDLLAVLAAAAASFVFGAGWYAALGRVWMRAAGLTEADTRPDPKVFAVAFLCQLLMAFVLAGVVYHVSPGAEGPTVRAGLISAGMIWAGFVLTTQIVNHRFQGAPWALTAVDCGHWLGVLLIQGLVIGAL</sequence>
<evidence type="ECO:0000313" key="3">
    <source>
        <dbReference type="Proteomes" id="UP001239909"/>
    </source>
</evidence>
<feature type="transmembrane region" description="Helical" evidence="1">
    <location>
        <begin position="84"/>
        <end position="102"/>
    </location>
</feature>
<feature type="transmembrane region" description="Helical" evidence="1">
    <location>
        <begin position="6"/>
        <end position="29"/>
    </location>
</feature>
<dbReference type="EMBL" id="BSYI01000003">
    <property type="protein sequence ID" value="GMG81254.1"/>
    <property type="molecule type" value="Genomic_DNA"/>
</dbReference>
<feature type="transmembrane region" description="Helical" evidence="1">
    <location>
        <begin position="50"/>
        <end position="72"/>
    </location>
</feature>
<keyword evidence="1" id="KW-0812">Transmembrane</keyword>